<feature type="compositionally biased region" description="Basic and acidic residues" evidence="1">
    <location>
        <begin position="7"/>
        <end position="23"/>
    </location>
</feature>
<name>A0A915EIX2_9BILA</name>
<feature type="domain" description="MRG" evidence="2">
    <location>
        <begin position="263"/>
        <end position="421"/>
    </location>
</feature>
<feature type="compositionally biased region" description="Low complexity" evidence="1">
    <location>
        <begin position="169"/>
        <end position="184"/>
    </location>
</feature>
<organism evidence="3 4">
    <name type="scientific">Ditylenchus dipsaci</name>
    <dbReference type="NCBI Taxonomy" id="166011"/>
    <lineage>
        <taxon>Eukaryota</taxon>
        <taxon>Metazoa</taxon>
        <taxon>Ecdysozoa</taxon>
        <taxon>Nematoda</taxon>
        <taxon>Chromadorea</taxon>
        <taxon>Rhabditida</taxon>
        <taxon>Tylenchina</taxon>
        <taxon>Tylenchomorpha</taxon>
        <taxon>Sphaerularioidea</taxon>
        <taxon>Anguinidae</taxon>
        <taxon>Anguininae</taxon>
        <taxon>Ditylenchus</taxon>
    </lineage>
</organism>
<protein>
    <submittedName>
        <fullName evidence="4">MRG domain-containing protein</fullName>
    </submittedName>
</protein>
<dbReference type="InterPro" id="IPR026541">
    <property type="entry name" value="MRG_dom"/>
</dbReference>
<dbReference type="Pfam" id="PF05712">
    <property type="entry name" value="MRG"/>
    <property type="match status" value="1"/>
</dbReference>
<evidence type="ECO:0000256" key="1">
    <source>
        <dbReference type="SAM" id="MobiDB-lite"/>
    </source>
</evidence>
<feature type="compositionally biased region" description="Basic residues" evidence="1">
    <location>
        <begin position="191"/>
        <end position="208"/>
    </location>
</feature>
<dbReference type="Gene3D" id="2.30.30.140">
    <property type="match status" value="1"/>
</dbReference>
<evidence type="ECO:0000313" key="3">
    <source>
        <dbReference type="Proteomes" id="UP000887574"/>
    </source>
</evidence>
<evidence type="ECO:0000313" key="4">
    <source>
        <dbReference type="WBParaSite" id="jg6472"/>
    </source>
</evidence>
<accession>A0A915EIX2</accession>
<dbReference type="Gene3D" id="1.10.274.30">
    <property type="entry name" value="MRG domain"/>
    <property type="match status" value="1"/>
</dbReference>
<evidence type="ECO:0000259" key="2">
    <source>
        <dbReference type="Pfam" id="PF05712"/>
    </source>
</evidence>
<feature type="region of interest" description="Disordered" evidence="1">
    <location>
        <begin position="1"/>
        <end position="23"/>
    </location>
</feature>
<keyword evidence="3" id="KW-1185">Reference proteome</keyword>
<dbReference type="InterPro" id="IPR038217">
    <property type="entry name" value="MRG_C_sf"/>
</dbReference>
<dbReference type="WBParaSite" id="jg6472">
    <property type="protein sequence ID" value="jg6472"/>
    <property type="gene ID" value="jg6472"/>
</dbReference>
<dbReference type="Proteomes" id="UP000887574">
    <property type="component" value="Unplaced"/>
</dbReference>
<sequence>MKTRASKSNEREGNDVKKSNEDERDLTTVRIQHDPVWKLNEEILCDWKGRGVFYTAEIVGITQYEDEPVYVVNYLYTDNDSDITMTATLEYLIECHCHSDVAVIIIVTVKIGNSGDSLSFQGFRHADEKVLQSEAFKRFLPITDENVQKVNHIFQNAKKMAEEKRKSKGSIARGGSIGRRSVAVAKDTPVRRGRLPGKSSTKRGRKSVKRSDSNSTASLIDSFMPDADLGAKRRKIGRQGDMNTSEGSVVPATPESESPEDAENTGILPKKLKEIFEMDRHRVETDFKLPVIPARFSVKNIINGLSTCSRKVVMKIKRDWMKPNELLRCFDDSTGKLQLAAPEYENPEGAKEATDESADGKVIEPPEFSSMLGLPYLLRLLENFSDVLLEREDWTLTDTNSSICIQHFVNYLMNSSDEFYQSFWTIRRHLFSTSSLFSKSEEDGGIPLYQNQ</sequence>
<dbReference type="AlphaFoldDB" id="A0A915EIX2"/>
<proteinExistence type="predicted"/>
<feature type="region of interest" description="Disordered" evidence="1">
    <location>
        <begin position="161"/>
        <end position="265"/>
    </location>
</feature>
<reference evidence="4" key="1">
    <citation type="submission" date="2022-11" db="UniProtKB">
        <authorList>
            <consortium name="WormBaseParasite"/>
        </authorList>
    </citation>
    <scope>IDENTIFICATION</scope>
</reference>